<dbReference type="SUPFAM" id="SSF48350">
    <property type="entry name" value="GTPase activation domain, GAP"/>
    <property type="match status" value="1"/>
</dbReference>
<dbReference type="Pfam" id="PF00018">
    <property type="entry name" value="SH3_1"/>
    <property type="match status" value="1"/>
</dbReference>
<dbReference type="EMBL" id="JAODUO010000309">
    <property type="protein sequence ID" value="KAK2183507.1"/>
    <property type="molecule type" value="Genomic_DNA"/>
</dbReference>
<organism evidence="10 11">
    <name type="scientific">Ridgeia piscesae</name>
    <name type="common">Tubeworm</name>
    <dbReference type="NCBI Taxonomy" id="27915"/>
    <lineage>
        <taxon>Eukaryota</taxon>
        <taxon>Metazoa</taxon>
        <taxon>Spiralia</taxon>
        <taxon>Lophotrochozoa</taxon>
        <taxon>Annelida</taxon>
        <taxon>Polychaeta</taxon>
        <taxon>Sedentaria</taxon>
        <taxon>Canalipalpata</taxon>
        <taxon>Sabellida</taxon>
        <taxon>Siboglinidae</taxon>
        <taxon>Ridgeia</taxon>
    </lineage>
</organism>
<feature type="compositionally biased region" description="Polar residues" evidence="6">
    <location>
        <begin position="823"/>
        <end position="834"/>
    </location>
</feature>
<dbReference type="PRINTS" id="PR01887">
    <property type="entry name" value="SPECTRNALPHA"/>
</dbReference>
<feature type="region of interest" description="Disordered" evidence="6">
    <location>
        <begin position="452"/>
        <end position="475"/>
    </location>
</feature>
<keyword evidence="2" id="KW-0343">GTPase activation</keyword>
<dbReference type="SUPFAM" id="SSF50044">
    <property type="entry name" value="SH3-domain"/>
    <property type="match status" value="1"/>
</dbReference>
<dbReference type="CDD" id="cd11809">
    <property type="entry name" value="SH3_srGAP"/>
    <property type="match status" value="1"/>
</dbReference>
<feature type="region of interest" description="Disordered" evidence="6">
    <location>
        <begin position="779"/>
        <end position="834"/>
    </location>
</feature>
<dbReference type="PROSITE" id="PS50238">
    <property type="entry name" value="RHOGAP"/>
    <property type="match status" value="1"/>
</dbReference>
<dbReference type="GO" id="GO:0007165">
    <property type="term" value="P:signal transduction"/>
    <property type="evidence" value="ECO:0007669"/>
    <property type="project" value="InterPro"/>
</dbReference>
<dbReference type="InterPro" id="IPR001452">
    <property type="entry name" value="SH3_domain"/>
</dbReference>
<dbReference type="InterPro" id="IPR036028">
    <property type="entry name" value="SH3-like_dom_sf"/>
</dbReference>
<keyword evidence="3 5" id="KW-0175">Coiled coil</keyword>
<gene>
    <name evidence="10" type="ORF">NP493_309g02070</name>
</gene>
<dbReference type="PANTHER" id="PTHR14166">
    <property type="entry name" value="SLIT-ROBO RHO GTPASE ACTIVATING PROTEIN"/>
    <property type="match status" value="1"/>
</dbReference>
<dbReference type="Pfam" id="PF00620">
    <property type="entry name" value="RhoGAP"/>
    <property type="match status" value="1"/>
</dbReference>
<feature type="region of interest" description="Disordered" evidence="6">
    <location>
        <begin position="1042"/>
        <end position="1118"/>
    </location>
</feature>
<evidence type="ECO:0000256" key="6">
    <source>
        <dbReference type="SAM" id="MobiDB-lite"/>
    </source>
</evidence>
<evidence type="ECO:0000256" key="1">
    <source>
        <dbReference type="ARBA" id="ARBA00022443"/>
    </source>
</evidence>
<feature type="compositionally biased region" description="Low complexity" evidence="6">
    <location>
        <begin position="786"/>
        <end position="796"/>
    </location>
</feature>
<dbReference type="InterPro" id="IPR031160">
    <property type="entry name" value="F_BAR_dom"/>
</dbReference>
<feature type="compositionally biased region" description="Polar residues" evidence="6">
    <location>
        <begin position="804"/>
        <end position="815"/>
    </location>
</feature>
<evidence type="ECO:0000256" key="2">
    <source>
        <dbReference type="ARBA" id="ARBA00022468"/>
    </source>
</evidence>
<protein>
    <recommendedName>
        <fullName evidence="12">SLIT-ROBO Rho GTPase-activating protein 1-like</fullName>
    </recommendedName>
</protein>
<evidence type="ECO:0000256" key="3">
    <source>
        <dbReference type="ARBA" id="ARBA00023054"/>
    </source>
</evidence>
<dbReference type="SMART" id="SM00326">
    <property type="entry name" value="SH3"/>
    <property type="match status" value="1"/>
</dbReference>
<proteinExistence type="predicted"/>
<feature type="compositionally biased region" description="Acidic residues" evidence="6">
    <location>
        <begin position="691"/>
        <end position="721"/>
    </location>
</feature>
<feature type="domain" description="F-BAR" evidence="9">
    <location>
        <begin position="19"/>
        <end position="305"/>
    </location>
</feature>
<keyword evidence="11" id="KW-1185">Reference proteome</keyword>
<evidence type="ECO:0000259" key="8">
    <source>
        <dbReference type="PROSITE" id="PS50238"/>
    </source>
</evidence>
<dbReference type="PROSITE" id="PS51741">
    <property type="entry name" value="F_BAR"/>
    <property type="match status" value="1"/>
</dbReference>
<dbReference type="InterPro" id="IPR001060">
    <property type="entry name" value="FCH_dom"/>
</dbReference>
<keyword evidence="1 4" id="KW-0728">SH3 domain</keyword>
<dbReference type="PRINTS" id="PR00452">
    <property type="entry name" value="SH3DOMAIN"/>
</dbReference>
<dbReference type="GO" id="GO:0005096">
    <property type="term" value="F:GTPase activator activity"/>
    <property type="evidence" value="ECO:0007669"/>
    <property type="project" value="UniProtKB-KW"/>
</dbReference>
<dbReference type="SMART" id="SM00055">
    <property type="entry name" value="FCH"/>
    <property type="match status" value="1"/>
</dbReference>
<dbReference type="FunFam" id="1.10.555.10:FF:000026">
    <property type="entry name" value="Rho GTPase activating protein 4"/>
    <property type="match status" value="1"/>
</dbReference>
<feature type="region of interest" description="Disordered" evidence="6">
    <location>
        <begin position="900"/>
        <end position="926"/>
    </location>
</feature>
<dbReference type="Gene3D" id="1.10.555.10">
    <property type="entry name" value="Rho GTPase activation protein"/>
    <property type="match status" value="1"/>
</dbReference>
<dbReference type="Gene3D" id="2.30.30.40">
    <property type="entry name" value="SH3 Domains"/>
    <property type="match status" value="1"/>
</dbReference>
<feature type="compositionally biased region" description="Basic and acidic residues" evidence="6">
    <location>
        <begin position="207"/>
        <end position="217"/>
    </location>
</feature>
<dbReference type="Pfam" id="PF00611">
    <property type="entry name" value="FCH"/>
    <property type="match status" value="1"/>
</dbReference>
<name>A0AAD9L5D7_RIDPI</name>
<evidence type="ECO:0000313" key="10">
    <source>
        <dbReference type="EMBL" id="KAK2183507.1"/>
    </source>
</evidence>
<dbReference type="InterPro" id="IPR008936">
    <property type="entry name" value="Rho_GTPase_activation_prot"/>
</dbReference>
<evidence type="ECO:0000313" key="11">
    <source>
        <dbReference type="Proteomes" id="UP001209878"/>
    </source>
</evidence>
<feature type="region of interest" description="Disordered" evidence="6">
    <location>
        <begin position="691"/>
        <end position="723"/>
    </location>
</feature>
<dbReference type="InterPro" id="IPR051627">
    <property type="entry name" value="SLIT-ROBO_RhoGAP"/>
</dbReference>
<dbReference type="FunFam" id="1.20.1270.60:FF:000094">
    <property type="entry name" value="SLIT-ROBO Rho GTPase-activating 2 protein"/>
    <property type="match status" value="1"/>
</dbReference>
<dbReference type="AlphaFoldDB" id="A0AAD9L5D7"/>
<reference evidence="10" key="1">
    <citation type="journal article" date="2023" name="Mol. Biol. Evol.">
        <title>Third-Generation Sequencing Reveals the Adaptive Role of the Epigenome in Three Deep-Sea Polychaetes.</title>
        <authorList>
            <person name="Perez M."/>
            <person name="Aroh O."/>
            <person name="Sun Y."/>
            <person name="Lan Y."/>
            <person name="Juniper S.K."/>
            <person name="Young C.R."/>
            <person name="Angers B."/>
            <person name="Qian P.Y."/>
        </authorList>
    </citation>
    <scope>NUCLEOTIDE SEQUENCE</scope>
    <source>
        <strain evidence="10">R07B-5</strain>
    </source>
</reference>
<accession>A0AAD9L5D7</accession>
<comment type="caution">
    <text evidence="10">The sequence shown here is derived from an EMBL/GenBank/DDBJ whole genome shotgun (WGS) entry which is preliminary data.</text>
</comment>
<dbReference type="FunFam" id="2.30.30.40:FF:000136">
    <property type="entry name" value="Rho GTPase activating protein 4"/>
    <property type="match status" value="1"/>
</dbReference>
<feature type="region of interest" description="Disordered" evidence="6">
    <location>
        <begin position="192"/>
        <end position="217"/>
    </location>
</feature>
<feature type="domain" description="Rho-GAP" evidence="8">
    <location>
        <begin position="487"/>
        <end position="675"/>
    </location>
</feature>
<evidence type="ECO:0000259" key="9">
    <source>
        <dbReference type="PROSITE" id="PS51741"/>
    </source>
</evidence>
<dbReference type="Gene3D" id="1.20.1270.60">
    <property type="entry name" value="Arfaptin homology (AH) domain/BAR domain"/>
    <property type="match status" value="1"/>
</dbReference>
<evidence type="ECO:0000256" key="4">
    <source>
        <dbReference type="PROSITE-ProRule" id="PRU00192"/>
    </source>
</evidence>
<dbReference type="InterPro" id="IPR000198">
    <property type="entry name" value="RhoGAP_dom"/>
</dbReference>
<feature type="compositionally biased region" description="Basic and acidic residues" evidence="6">
    <location>
        <begin position="1095"/>
        <end position="1118"/>
    </location>
</feature>
<evidence type="ECO:0000256" key="5">
    <source>
        <dbReference type="PROSITE-ProRule" id="PRU01077"/>
    </source>
</evidence>
<sequence length="1118" mass="126578">MAAANLNWLCFSPPIPVCPEYDNIIQYIHQQLNEQLRCLDGRVETHDAMLQELQEFYRHRASLELDYSQKLDRLVKQIMTRHKTEKQRRESWPGYSTYKCWQSLLESTMRQSKDHAILSDLYNTQMTSRFTSLVEDMHRIYRKCHDIAVKSHNEMVKVLNELQSALKTYHVYHSESKQAEAKLRNMEQQKTKMEQQGAKGSLSRKYRSVEKQTEKKQAKYTDNKLKALKARNEYLLCLDAANAAVHKYFTDDLPDLIDCMDLGYHNTLGRAMLMHVSAEENLIQSRQACVNLMNKCIGDLEQRSDKHRFLELYHQPFSTPRTFDFQPHKGDEVCQISAQKPVQEELIDRLNQLNNRLNSLKVENDEMWKTLETVDHSLMEMINVKDYDVSILFTEERHQQKSSLEKAKKRSDRFETEDYYLTKFGEYVLSNNLIARLQAKVNSIQKALGEGDYSNTTGTRPPTLPPKPVKRKIGRAPGVGQPKLFGGSIEEYVKGTDHDIPLVVRSCIRSINLYGMHHQGVFRVSGSQHEINEFKNSFERGDDPLLEVLEGRDINSVAGVLKLYFRELREPLFPLALFDEFIACSKMQEPEAIVSRLKELVMTLPRPIIVVMAYLFSFLHHLSEYSDENMMDPYNLAICFGPTLMPVPPDRDQVQYHSFVSELIKNVILHQDEIFPHEGSTAYEKCIIEDQVDRDEDGPDTLSEDEEEDDTGEVTSEEEADVKEAIAQYDFTARTERELSFKKGDVLVLYHQVSPDWWEGHIAGKDGLIPDKYITSKTGERRAPVSASSLPSNTSNSDKKRSTESLPSHSYSSTAPLVDSVDKSTSQPNITVPSVSQSALCLSASVLTESPPDNSEVEVLAAMAKDAKPEAQQPCTDDLAQDIDTVLAEVMSGLESLQMKMDSTKTEQEKTVSAPSAKPRNTPDLVQDLPVTSHLLSPSENSYSMPEDTCSMLSLSTAEVFADSNQSTIKKGSLATMPRSNTALSSFMTPLVSSTETFSPMKRSFTTNAKIRAHAHPTRTRRERYSDPSDVIVPELGGASSAVDTTADADKPVWIGRTAENDPSLMASRPVAQPRPKPPVRVKPQVMKKPARSPEIMKRLRGRKEGGEGIERSTESPP</sequence>
<dbReference type="SMART" id="SM00324">
    <property type="entry name" value="RhoGAP"/>
    <property type="match status" value="1"/>
</dbReference>
<evidence type="ECO:0000259" key="7">
    <source>
        <dbReference type="PROSITE" id="PS50002"/>
    </source>
</evidence>
<dbReference type="CDD" id="cd07656">
    <property type="entry name" value="F-BAR_srGAP"/>
    <property type="match status" value="1"/>
</dbReference>
<evidence type="ECO:0008006" key="12">
    <source>
        <dbReference type="Google" id="ProtNLM"/>
    </source>
</evidence>
<dbReference type="SUPFAM" id="SSF103657">
    <property type="entry name" value="BAR/IMD domain-like"/>
    <property type="match status" value="1"/>
</dbReference>
<feature type="domain" description="SH3" evidence="7">
    <location>
        <begin position="720"/>
        <end position="779"/>
    </location>
</feature>
<dbReference type="InterPro" id="IPR027267">
    <property type="entry name" value="AH/BAR_dom_sf"/>
</dbReference>
<dbReference type="PROSITE" id="PS50002">
    <property type="entry name" value="SH3"/>
    <property type="match status" value="1"/>
</dbReference>
<dbReference type="Proteomes" id="UP001209878">
    <property type="component" value="Unassembled WGS sequence"/>
</dbReference>